<sequence length="246" mass="28279">MNGTTHGEPNISDLDVTQVKLLAEQCIVVDEEDRELGARSKKDCHLNSNISSGLLHRAFSVFLFDSNNRLLLQQRSKEKITFPEMFTNTCCSHPLFREEERGGAEGVVRAARRKLQHELGIPPKQVPAESFTYLTRILYEAKSDDVWGEHEIDYILFVKRDVSVSANPNEVKSHRYVTEEELRELLREAEREGSGVVVTPWFKAIADNLLFTWWSQLDSLQQFQDHHNIHKINFFKILLRKGSAAS</sequence>
<evidence type="ECO:0000256" key="12">
    <source>
        <dbReference type="ARBA" id="ARBA00023098"/>
    </source>
</evidence>
<evidence type="ECO:0000256" key="10">
    <source>
        <dbReference type="ARBA" id="ARBA00022842"/>
    </source>
</evidence>
<evidence type="ECO:0000256" key="13">
    <source>
        <dbReference type="ARBA" id="ARBA00023229"/>
    </source>
</evidence>
<dbReference type="NCBIfam" id="TIGR02150">
    <property type="entry name" value="IPP_isom_1"/>
    <property type="match status" value="1"/>
</dbReference>
<keyword evidence="8" id="KW-0479">Metal-binding</keyword>
<keyword evidence="11" id="KW-0752">Steroid biosynthesis</keyword>
<keyword evidence="9" id="KW-0756">Sterol biosynthesis</keyword>
<dbReference type="PANTHER" id="PTHR10885">
    <property type="entry name" value="ISOPENTENYL-DIPHOSPHATE DELTA-ISOMERASE"/>
    <property type="match status" value="1"/>
</dbReference>
<dbReference type="EMBL" id="CASHTH010002751">
    <property type="protein sequence ID" value="CAI8034709.1"/>
    <property type="molecule type" value="Genomic_DNA"/>
</dbReference>
<name>A0AA35SS63_GEOBA</name>
<comment type="function">
    <text evidence="3">Catalyzes the 1,3-allylic rearrangement of the homoallylic substrate isopentenyl (IPP) to its highly electrophilic allylic isomer, dimethylallyl diphosphate (DMAPP).</text>
</comment>
<comment type="catalytic activity">
    <reaction evidence="1">
        <text>isopentenyl diphosphate = dimethylallyl diphosphate</text>
        <dbReference type="Rhea" id="RHEA:23284"/>
        <dbReference type="ChEBI" id="CHEBI:57623"/>
        <dbReference type="ChEBI" id="CHEBI:128769"/>
        <dbReference type="EC" id="5.3.3.2"/>
    </reaction>
</comment>
<dbReference type="GO" id="GO:0009240">
    <property type="term" value="P:isopentenyl diphosphate biosynthetic process"/>
    <property type="evidence" value="ECO:0007669"/>
    <property type="project" value="TreeGrafter"/>
</dbReference>
<evidence type="ECO:0000256" key="5">
    <source>
        <dbReference type="ARBA" id="ARBA00007579"/>
    </source>
</evidence>
<dbReference type="InterPro" id="IPR000086">
    <property type="entry name" value="NUDIX_hydrolase_dom"/>
</dbReference>
<dbReference type="SUPFAM" id="SSF55811">
    <property type="entry name" value="Nudix"/>
    <property type="match status" value="1"/>
</dbReference>
<keyword evidence="9" id="KW-1207">Sterol metabolism</keyword>
<dbReference type="GO" id="GO:0004452">
    <property type="term" value="F:isopentenyl-diphosphate delta-isomerase activity"/>
    <property type="evidence" value="ECO:0007669"/>
    <property type="project" value="UniProtKB-EC"/>
</dbReference>
<evidence type="ECO:0000313" key="16">
    <source>
        <dbReference type="EMBL" id="CAI8034709.1"/>
    </source>
</evidence>
<comment type="similarity">
    <text evidence="5">Belongs to the IPP isomerase type 1 family.</text>
</comment>
<keyword evidence="12" id="KW-0443">Lipid metabolism</keyword>
<dbReference type="EC" id="5.3.3.2" evidence="6"/>
<comment type="cofactor">
    <cofactor evidence="2">
        <name>Mg(2+)</name>
        <dbReference type="ChEBI" id="CHEBI:18420"/>
    </cofactor>
</comment>
<keyword evidence="14" id="KW-0413">Isomerase</keyword>
<feature type="domain" description="Nudix hydrolase" evidence="15">
    <location>
        <begin position="54"/>
        <end position="204"/>
    </location>
</feature>
<dbReference type="Proteomes" id="UP001174909">
    <property type="component" value="Unassembled WGS sequence"/>
</dbReference>
<evidence type="ECO:0000256" key="3">
    <source>
        <dbReference type="ARBA" id="ARBA00003951"/>
    </source>
</evidence>
<proteinExistence type="inferred from homology"/>
<evidence type="ECO:0000256" key="8">
    <source>
        <dbReference type="ARBA" id="ARBA00022723"/>
    </source>
</evidence>
<accession>A0AA35SS63</accession>
<keyword evidence="17" id="KW-1185">Reference proteome</keyword>
<evidence type="ECO:0000256" key="6">
    <source>
        <dbReference type="ARBA" id="ARBA00012057"/>
    </source>
</evidence>
<dbReference type="PANTHER" id="PTHR10885:SF0">
    <property type="entry name" value="ISOPENTENYL-DIPHOSPHATE DELTA-ISOMERASE"/>
    <property type="match status" value="1"/>
</dbReference>
<comment type="pathway">
    <text evidence="4">Isoprenoid biosynthesis; dimethylallyl diphosphate biosynthesis; dimethylallyl diphosphate from isopentenyl diphosphate: step 1/1.</text>
</comment>
<evidence type="ECO:0000256" key="4">
    <source>
        <dbReference type="ARBA" id="ARBA00004826"/>
    </source>
</evidence>
<dbReference type="GO" id="GO:0046872">
    <property type="term" value="F:metal ion binding"/>
    <property type="evidence" value="ECO:0007669"/>
    <property type="project" value="UniProtKB-KW"/>
</dbReference>
<keyword evidence="9" id="KW-0153">Cholesterol metabolism</keyword>
<keyword evidence="13" id="KW-0414">Isoprene biosynthesis</keyword>
<dbReference type="AlphaFoldDB" id="A0AA35SS63"/>
<evidence type="ECO:0000259" key="15">
    <source>
        <dbReference type="PROSITE" id="PS51462"/>
    </source>
</evidence>
<evidence type="ECO:0000313" key="17">
    <source>
        <dbReference type="Proteomes" id="UP001174909"/>
    </source>
</evidence>
<comment type="caution">
    <text evidence="16">The sequence shown here is derived from an EMBL/GenBank/DDBJ whole genome shotgun (WGS) entry which is preliminary data.</text>
</comment>
<dbReference type="InterPro" id="IPR011876">
    <property type="entry name" value="IsopentenylPP_isomerase_typ1"/>
</dbReference>
<evidence type="ECO:0000256" key="14">
    <source>
        <dbReference type="ARBA" id="ARBA00023235"/>
    </source>
</evidence>
<evidence type="ECO:0000256" key="11">
    <source>
        <dbReference type="ARBA" id="ARBA00022955"/>
    </source>
</evidence>
<dbReference type="PROSITE" id="PS51462">
    <property type="entry name" value="NUDIX"/>
    <property type="match status" value="1"/>
</dbReference>
<evidence type="ECO:0000256" key="1">
    <source>
        <dbReference type="ARBA" id="ARBA00000374"/>
    </source>
</evidence>
<dbReference type="Pfam" id="PF00293">
    <property type="entry name" value="NUDIX"/>
    <property type="match status" value="1"/>
</dbReference>
<dbReference type="FunFam" id="3.90.79.10:FF:000012">
    <property type="entry name" value="Isopentenyl-diphosphate Delta-isomerase 1"/>
    <property type="match status" value="1"/>
</dbReference>
<evidence type="ECO:0000256" key="9">
    <source>
        <dbReference type="ARBA" id="ARBA00022778"/>
    </source>
</evidence>
<evidence type="ECO:0000256" key="2">
    <source>
        <dbReference type="ARBA" id="ARBA00001946"/>
    </source>
</evidence>
<dbReference type="Gene3D" id="3.90.79.10">
    <property type="entry name" value="Nucleoside Triphosphate Pyrophosphohydrolase"/>
    <property type="match status" value="1"/>
</dbReference>
<dbReference type="GO" id="GO:0005737">
    <property type="term" value="C:cytoplasm"/>
    <property type="evidence" value="ECO:0007669"/>
    <property type="project" value="TreeGrafter"/>
</dbReference>
<dbReference type="PIRSF" id="PIRSF018427">
    <property type="entry name" value="Isopntndiph_ism"/>
    <property type="match status" value="1"/>
</dbReference>
<protein>
    <recommendedName>
        <fullName evidence="6">isopentenyl-diphosphate Delta-isomerase</fullName>
        <ecNumber evidence="6">5.3.3.2</ecNumber>
    </recommendedName>
</protein>
<dbReference type="InterPro" id="IPR015797">
    <property type="entry name" value="NUDIX_hydrolase-like_dom_sf"/>
</dbReference>
<gene>
    <name evidence="16" type="ORF">GBAR_LOCUS19513</name>
</gene>
<dbReference type="CDD" id="cd02885">
    <property type="entry name" value="NUDIX_IPP_Isomerase"/>
    <property type="match status" value="1"/>
</dbReference>
<keyword evidence="9" id="KW-0753">Steroid metabolism</keyword>
<keyword evidence="9" id="KW-0152">Cholesterol biosynthesis</keyword>
<evidence type="ECO:0000256" key="7">
    <source>
        <dbReference type="ARBA" id="ARBA00022516"/>
    </source>
</evidence>
<organism evidence="16 17">
    <name type="scientific">Geodia barretti</name>
    <name type="common">Barrett's horny sponge</name>
    <dbReference type="NCBI Taxonomy" id="519541"/>
    <lineage>
        <taxon>Eukaryota</taxon>
        <taxon>Metazoa</taxon>
        <taxon>Porifera</taxon>
        <taxon>Demospongiae</taxon>
        <taxon>Heteroscleromorpha</taxon>
        <taxon>Tetractinellida</taxon>
        <taxon>Astrophorina</taxon>
        <taxon>Geodiidae</taxon>
        <taxon>Geodia</taxon>
    </lineage>
</organism>
<dbReference type="GO" id="GO:0006695">
    <property type="term" value="P:cholesterol biosynthetic process"/>
    <property type="evidence" value="ECO:0007669"/>
    <property type="project" value="UniProtKB-KW"/>
</dbReference>
<keyword evidence="10" id="KW-0460">Magnesium</keyword>
<keyword evidence="7" id="KW-0444">Lipid biosynthesis</keyword>
<reference evidence="16" key="1">
    <citation type="submission" date="2023-03" db="EMBL/GenBank/DDBJ databases">
        <authorList>
            <person name="Steffen K."/>
            <person name="Cardenas P."/>
        </authorList>
    </citation>
    <scope>NUCLEOTIDE SEQUENCE</scope>
</reference>